<dbReference type="EMBL" id="CP029463">
    <property type="protein sequence ID" value="AWM13735.1"/>
    <property type="molecule type" value="Genomic_DNA"/>
</dbReference>
<name>A0A2U8QVB7_9FLAO</name>
<gene>
    <name evidence="1" type="ORF">DI487_07565</name>
</gene>
<reference evidence="1 2" key="1">
    <citation type="submission" date="2018-05" db="EMBL/GenBank/DDBJ databases">
        <title>Flavobacterium sp. MEBiC07310.</title>
        <authorList>
            <person name="Baek K."/>
        </authorList>
    </citation>
    <scope>NUCLEOTIDE SEQUENCE [LARGE SCALE GENOMIC DNA]</scope>
    <source>
        <strain evidence="1 2">MEBiC07310</strain>
    </source>
</reference>
<evidence type="ECO:0000313" key="2">
    <source>
        <dbReference type="Proteomes" id="UP000245429"/>
    </source>
</evidence>
<accession>A0A2U8QVB7</accession>
<protein>
    <submittedName>
        <fullName evidence="1">Uncharacterized protein</fullName>
    </submittedName>
</protein>
<dbReference type="KEGG" id="fse:DI487_07565"/>
<dbReference type="AlphaFoldDB" id="A0A2U8QVB7"/>
<evidence type="ECO:0000313" key="1">
    <source>
        <dbReference type="EMBL" id="AWM13735.1"/>
    </source>
</evidence>
<dbReference type="Proteomes" id="UP000245429">
    <property type="component" value="Chromosome"/>
</dbReference>
<keyword evidence="2" id="KW-1185">Reference proteome</keyword>
<proteinExistence type="predicted"/>
<organism evidence="1 2">
    <name type="scientific">Flavobacterium sediminis</name>
    <dbReference type="NCBI Taxonomy" id="2201181"/>
    <lineage>
        <taxon>Bacteria</taxon>
        <taxon>Pseudomonadati</taxon>
        <taxon>Bacteroidota</taxon>
        <taxon>Flavobacteriia</taxon>
        <taxon>Flavobacteriales</taxon>
        <taxon>Flavobacteriaceae</taxon>
        <taxon>Flavobacterium</taxon>
    </lineage>
</organism>
<sequence length="191" mass="21569">MIKKIILIFILIINLLGCKAQIISSSQNIIPIEDYITYPYDVPEGYYIKDVNNLFDKYIGTWTGIYDGKNYEFVVTKYTSSFLEIAMDELIIRYKITDASTGNVIIDTTPLLDDSPMMITGSYLDENGETYHLEYMGEDFICGQNGYVLIAVVNNNTQMNLAYAVKGEKTTDCLTGTAEQVLPPFITLTKQ</sequence>